<protein>
    <submittedName>
        <fullName evidence="1">CRISPR-associated protein Cas1</fullName>
    </submittedName>
</protein>
<evidence type="ECO:0000313" key="2">
    <source>
        <dbReference type="Proteomes" id="UP001185015"/>
    </source>
</evidence>
<evidence type="ECO:0000313" key="1">
    <source>
        <dbReference type="EMBL" id="MDR6223455.1"/>
    </source>
</evidence>
<proteinExistence type="predicted"/>
<reference evidence="1 2" key="1">
    <citation type="submission" date="2023-07" db="EMBL/GenBank/DDBJ databases">
        <title>Genomic Encyclopedia of Type Strains, Phase IV (KMG-IV): sequencing the most valuable type-strain genomes for metagenomic binning, comparative biology and taxonomic classification.</title>
        <authorList>
            <person name="Goeker M."/>
        </authorList>
    </citation>
    <scope>NUCLEOTIDE SEQUENCE [LARGE SCALE GENOMIC DNA]</scope>
    <source>
        <strain evidence="1 2">DSM 17273</strain>
    </source>
</reference>
<dbReference type="Proteomes" id="UP001185015">
    <property type="component" value="Unassembled WGS sequence"/>
</dbReference>
<dbReference type="AlphaFoldDB" id="A0AA90U0B0"/>
<organism evidence="1 2">
    <name type="scientific">Methanococcoides alaskense</name>
    <dbReference type="NCBI Taxonomy" id="325778"/>
    <lineage>
        <taxon>Archaea</taxon>
        <taxon>Methanobacteriati</taxon>
        <taxon>Methanobacteriota</taxon>
        <taxon>Stenosarchaea group</taxon>
        <taxon>Methanomicrobia</taxon>
        <taxon>Methanosarcinales</taxon>
        <taxon>Methanosarcinaceae</taxon>
        <taxon>Methanococcoides</taxon>
    </lineage>
</organism>
<name>A0AA90U0B0_9EURY</name>
<sequence length="65" mass="7815">MNKGFDSDFRRKKILDMSYSEWNKLGFSKGTLHYMKKNAEEEKPFTLNTNVRERLNQWEQLVANT</sequence>
<gene>
    <name evidence="1" type="ORF">J2750_001925</name>
</gene>
<comment type="caution">
    <text evidence="1">The sequence shown here is derived from an EMBL/GenBank/DDBJ whole genome shotgun (WGS) entry which is preliminary data.</text>
</comment>
<accession>A0AA90U0B0</accession>
<dbReference type="EMBL" id="JAVDQI010000008">
    <property type="protein sequence ID" value="MDR6223455.1"/>
    <property type="molecule type" value="Genomic_DNA"/>
</dbReference>
<keyword evidence="2" id="KW-1185">Reference proteome</keyword>
<dbReference type="RefSeq" id="WP_309740743.1">
    <property type="nucleotide sequence ID" value="NZ_JAVDQI010000008.1"/>
</dbReference>